<sequence>CNMGLFGVMTSITMEVQPMVIVKVENDFSCTVGDLFYNPAALKQLHENNWSLEIFWFPFNSLSWLQLIALFVLKCPGLVRWEPKHDNLWVRKINIADIPNEPTPNQVEYDIKKVQDLISTAFGRSVAPHLKKKQFLIPSFLKAGFEMVQTFNATTRFEPMNKAIHYQSFIEVMPVLDMEFAFNAHPDTFSRQVEAMQAAIVITQNYYNDKKFPLSVAMEMRWMAYSNCLICPAHAVHKENATGEENLLVNRNYSNTVSYFDHD</sequence>
<dbReference type="AlphaFoldDB" id="A0A6S7JPG1"/>
<dbReference type="Proteomes" id="UP001152795">
    <property type="component" value="Unassembled WGS sequence"/>
</dbReference>
<keyword evidence="2" id="KW-1185">Reference proteome</keyword>
<reference evidence="1" key="1">
    <citation type="submission" date="2020-04" db="EMBL/GenBank/DDBJ databases">
        <authorList>
            <person name="Alioto T."/>
            <person name="Alioto T."/>
            <person name="Gomez Garrido J."/>
        </authorList>
    </citation>
    <scope>NUCLEOTIDE SEQUENCE</scope>
    <source>
        <strain evidence="1">A484AB</strain>
    </source>
</reference>
<organism evidence="1 2">
    <name type="scientific">Paramuricea clavata</name>
    <name type="common">Red gorgonian</name>
    <name type="synonym">Violescent sea-whip</name>
    <dbReference type="NCBI Taxonomy" id="317549"/>
    <lineage>
        <taxon>Eukaryota</taxon>
        <taxon>Metazoa</taxon>
        <taxon>Cnidaria</taxon>
        <taxon>Anthozoa</taxon>
        <taxon>Octocorallia</taxon>
        <taxon>Malacalcyonacea</taxon>
        <taxon>Plexauridae</taxon>
        <taxon>Paramuricea</taxon>
    </lineage>
</organism>
<dbReference type="OrthoDB" id="610608at2759"/>
<proteinExistence type="predicted"/>
<evidence type="ECO:0000313" key="2">
    <source>
        <dbReference type="Proteomes" id="UP001152795"/>
    </source>
</evidence>
<comment type="caution">
    <text evidence="1">The sequence shown here is derived from an EMBL/GenBank/DDBJ whole genome shotgun (WGS) entry which is preliminary data.</text>
</comment>
<accession>A0A6S7JPG1</accession>
<dbReference type="EMBL" id="CACRXK020009918">
    <property type="protein sequence ID" value="CAB4018241.1"/>
    <property type="molecule type" value="Genomic_DNA"/>
</dbReference>
<gene>
    <name evidence="1" type="ORF">PACLA_8A022919</name>
</gene>
<evidence type="ECO:0000313" key="1">
    <source>
        <dbReference type="EMBL" id="CAB4018241.1"/>
    </source>
</evidence>
<protein>
    <submittedName>
        <fullName evidence="1">Uncharacterized protein</fullName>
    </submittedName>
</protein>
<feature type="non-terminal residue" evidence="1">
    <location>
        <position position="1"/>
    </location>
</feature>
<name>A0A6S7JPG1_PARCT</name>